<organism evidence="1 2">
    <name type="scientific">Amylibacter marinus</name>
    <dbReference type="NCBI Taxonomy" id="1475483"/>
    <lineage>
        <taxon>Bacteria</taxon>
        <taxon>Pseudomonadati</taxon>
        <taxon>Pseudomonadota</taxon>
        <taxon>Alphaproteobacteria</taxon>
        <taxon>Rhodobacterales</taxon>
        <taxon>Paracoccaceae</taxon>
        <taxon>Amylibacter</taxon>
    </lineage>
</organism>
<accession>A0ABQ5VT05</accession>
<name>A0ABQ5VT05_9RHOB</name>
<gene>
    <name evidence="1" type="ORF">GCM10007939_08330</name>
</gene>
<dbReference type="RefSeq" id="WP_284376371.1">
    <property type="nucleotide sequence ID" value="NZ_BSNN01000002.1"/>
</dbReference>
<reference evidence="2" key="1">
    <citation type="journal article" date="2019" name="Int. J. Syst. Evol. Microbiol.">
        <title>The Global Catalogue of Microorganisms (GCM) 10K type strain sequencing project: providing services to taxonomists for standard genome sequencing and annotation.</title>
        <authorList>
            <consortium name="The Broad Institute Genomics Platform"/>
            <consortium name="The Broad Institute Genome Sequencing Center for Infectious Disease"/>
            <person name="Wu L."/>
            <person name="Ma J."/>
        </authorList>
    </citation>
    <scope>NUCLEOTIDE SEQUENCE [LARGE SCALE GENOMIC DNA]</scope>
    <source>
        <strain evidence="2">NBRC 110140</strain>
    </source>
</reference>
<sequence length="49" mass="5320">MTKVLIAGLIVMPLIMVLAAMNTNILGDFDDNADDARNEVQKLMDATGR</sequence>
<evidence type="ECO:0000313" key="1">
    <source>
        <dbReference type="EMBL" id="GLQ34550.1"/>
    </source>
</evidence>
<keyword evidence="2" id="KW-1185">Reference proteome</keyword>
<proteinExistence type="predicted"/>
<protein>
    <submittedName>
        <fullName evidence="1">Uncharacterized protein</fullName>
    </submittedName>
</protein>
<comment type="caution">
    <text evidence="1">The sequence shown here is derived from an EMBL/GenBank/DDBJ whole genome shotgun (WGS) entry which is preliminary data.</text>
</comment>
<dbReference type="EMBL" id="BSNN01000002">
    <property type="protein sequence ID" value="GLQ34550.1"/>
    <property type="molecule type" value="Genomic_DNA"/>
</dbReference>
<evidence type="ECO:0000313" key="2">
    <source>
        <dbReference type="Proteomes" id="UP001156694"/>
    </source>
</evidence>
<dbReference type="Proteomes" id="UP001156694">
    <property type="component" value="Unassembled WGS sequence"/>
</dbReference>